<dbReference type="InterPro" id="IPR016090">
    <property type="entry name" value="PLA2-like_dom"/>
</dbReference>
<accession>A0A3E0WVB8</accession>
<dbReference type="SUPFAM" id="SSF48619">
    <property type="entry name" value="Phospholipase A2, PLA2"/>
    <property type="match status" value="1"/>
</dbReference>
<sequence>MNTLGFKYPIGNYGRYCGKGNKGGKPIDNLDKACQAHDRCFLGFKNKSTKNKECNQRFVRALLPIIQANSELTKKGAYARAAAYLFTKHM</sequence>
<organism evidence="2 3">
    <name type="scientific">Virgibacillus dokdonensis</name>
    <dbReference type="NCBI Taxonomy" id="302167"/>
    <lineage>
        <taxon>Bacteria</taxon>
        <taxon>Bacillati</taxon>
        <taxon>Bacillota</taxon>
        <taxon>Bacilli</taxon>
        <taxon>Bacillales</taxon>
        <taxon>Bacillaceae</taxon>
        <taxon>Virgibacillus</taxon>
    </lineage>
</organism>
<dbReference type="GO" id="GO:0050482">
    <property type="term" value="P:arachidonate secretion"/>
    <property type="evidence" value="ECO:0007669"/>
    <property type="project" value="InterPro"/>
</dbReference>
<protein>
    <recommendedName>
        <fullName evidence="1">Phospholipase A2-like central domain-containing protein</fullName>
    </recommendedName>
</protein>
<dbReference type="InterPro" id="IPR036444">
    <property type="entry name" value="PLipase_A2_dom_sf"/>
</dbReference>
<dbReference type="Proteomes" id="UP000256488">
    <property type="component" value="Unassembled WGS sequence"/>
</dbReference>
<name>A0A3E0WVB8_9BACI</name>
<evidence type="ECO:0000313" key="2">
    <source>
        <dbReference type="EMBL" id="RFA35946.1"/>
    </source>
</evidence>
<dbReference type="AlphaFoldDB" id="A0A3E0WVB8"/>
<evidence type="ECO:0000259" key="1">
    <source>
        <dbReference type="Pfam" id="PF00068"/>
    </source>
</evidence>
<dbReference type="GO" id="GO:0004623">
    <property type="term" value="F:phospholipase A2 activity"/>
    <property type="evidence" value="ECO:0007669"/>
    <property type="project" value="InterPro"/>
</dbReference>
<evidence type="ECO:0000313" key="3">
    <source>
        <dbReference type="Proteomes" id="UP000256488"/>
    </source>
</evidence>
<feature type="domain" description="Phospholipase A2-like central" evidence="1">
    <location>
        <begin position="11"/>
        <end position="56"/>
    </location>
</feature>
<dbReference type="EMBL" id="NFZX01000009">
    <property type="protein sequence ID" value="RFA35946.1"/>
    <property type="molecule type" value="Genomic_DNA"/>
</dbReference>
<proteinExistence type="predicted"/>
<gene>
    <name evidence="2" type="ORF">CAI16_06725</name>
</gene>
<reference evidence="2 3" key="1">
    <citation type="submission" date="2017-05" db="EMBL/GenBank/DDBJ databases">
        <title>Virgibacillus sp. AK90 isolated from a saltern of Kakinada, India.</title>
        <authorList>
            <person name="Gupta V."/>
            <person name="Sidhu C."/>
            <person name="Korpole S."/>
            <person name="Pinnaka A.K."/>
        </authorList>
    </citation>
    <scope>NUCLEOTIDE SEQUENCE [LARGE SCALE GENOMIC DNA]</scope>
    <source>
        <strain evidence="2 3">AK90</strain>
    </source>
</reference>
<dbReference type="Gene3D" id="1.20.90.10">
    <property type="entry name" value="Phospholipase A2 domain"/>
    <property type="match status" value="1"/>
</dbReference>
<comment type="caution">
    <text evidence="2">The sequence shown here is derived from an EMBL/GenBank/DDBJ whole genome shotgun (WGS) entry which is preliminary data.</text>
</comment>
<dbReference type="Pfam" id="PF00068">
    <property type="entry name" value="Phospholip_A2_1"/>
    <property type="match status" value="1"/>
</dbReference>
<dbReference type="GO" id="GO:0006644">
    <property type="term" value="P:phospholipid metabolic process"/>
    <property type="evidence" value="ECO:0007669"/>
    <property type="project" value="InterPro"/>
</dbReference>